<evidence type="ECO:0000256" key="4">
    <source>
        <dbReference type="ARBA" id="ARBA00022801"/>
    </source>
</evidence>
<organism evidence="7 8">
    <name type="scientific">Desulfoluna butyratoxydans</name>
    <dbReference type="NCBI Taxonomy" id="231438"/>
    <lineage>
        <taxon>Bacteria</taxon>
        <taxon>Pseudomonadati</taxon>
        <taxon>Thermodesulfobacteriota</taxon>
        <taxon>Desulfobacteria</taxon>
        <taxon>Desulfobacterales</taxon>
        <taxon>Desulfolunaceae</taxon>
        <taxon>Desulfoluna</taxon>
    </lineage>
</organism>
<dbReference type="Pfam" id="PF00933">
    <property type="entry name" value="Glyco_hydro_3"/>
    <property type="match status" value="1"/>
</dbReference>
<evidence type="ECO:0000313" key="8">
    <source>
        <dbReference type="Proteomes" id="UP000507962"/>
    </source>
</evidence>
<comment type="similarity">
    <text evidence="2">Belongs to the glycosyl hydrolase 3 family.</text>
</comment>
<evidence type="ECO:0000313" key="7">
    <source>
        <dbReference type="EMBL" id="VFQ46403.1"/>
    </source>
</evidence>
<evidence type="ECO:0000256" key="3">
    <source>
        <dbReference type="ARBA" id="ARBA00012663"/>
    </source>
</evidence>
<feature type="domain" description="Glycoside hydrolase family 3 N-terminal" evidence="6">
    <location>
        <begin position="8"/>
        <end position="305"/>
    </location>
</feature>
<comment type="catalytic activity">
    <reaction evidence="1">
        <text>Hydrolysis of terminal non-reducing N-acetyl-D-hexosamine residues in N-acetyl-beta-D-hexosaminides.</text>
        <dbReference type="EC" id="3.2.1.52"/>
    </reaction>
</comment>
<dbReference type="GO" id="GO:0005975">
    <property type="term" value="P:carbohydrate metabolic process"/>
    <property type="evidence" value="ECO:0007669"/>
    <property type="project" value="InterPro"/>
</dbReference>
<sequence>MAQISDMTLDEQVGQRLIVGFDGTDLTDDLKYLIDTLKVGGVILFSPNIDSPAQVADLCHAMQAYAAHCGLPPLFISVDQEGGQVARMKEPLTLFPEGAPALGTPEAARHFGRTTGKELFEVGYNMDMAPVLDVQPEGFSGIMAKRVFPGSPQEVGALGVEVMEALETEGVLAVVKHFPGIGRTTLDSHLTLPLLDTPLEVLSRTDLVPFEIAFAAGASAVMLSHIKYTDIDDQWPASLSPEVVKGVLRGRMGFNGVTMTDDLDMKAVTCDMETAARQIFTADVDIALICHRSDRYETLAKTFKTMATRFPGAHALAVGRILALKEIMTRKAPN</sequence>
<dbReference type="RefSeq" id="WP_180144066.1">
    <property type="nucleotide sequence ID" value="NZ_CAADHO010000009.1"/>
</dbReference>
<dbReference type="PANTHER" id="PTHR30480:SF13">
    <property type="entry name" value="BETA-HEXOSAMINIDASE"/>
    <property type="match status" value="1"/>
</dbReference>
<dbReference type="EMBL" id="CAADHO010000009">
    <property type="protein sequence ID" value="VFQ46403.1"/>
    <property type="molecule type" value="Genomic_DNA"/>
</dbReference>
<dbReference type="PANTHER" id="PTHR30480">
    <property type="entry name" value="BETA-HEXOSAMINIDASE-RELATED"/>
    <property type="match status" value="1"/>
</dbReference>
<dbReference type="EC" id="3.2.1.52" evidence="3"/>
<gene>
    <name evidence="7" type="ORF">MSL71_40670</name>
</gene>
<proteinExistence type="inferred from homology"/>
<dbReference type="GO" id="GO:0004563">
    <property type="term" value="F:beta-N-acetylhexosaminidase activity"/>
    <property type="evidence" value="ECO:0007669"/>
    <property type="project" value="UniProtKB-EC"/>
</dbReference>
<dbReference type="InterPro" id="IPR001764">
    <property type="entry name" value="Glyco_hydro_3_N"/>
</dbReference>
<evidence type="ECO:0000256" key="5">
    <source>
        <dbReference type="ARBA" id="ARBA00023295"/>
    </source>
</evidence>
<keyword evidence="5" id="KW-0326">Glycosidase</keyword>
<dbReference type="InterPro" id="IPR050226">
    <property type="entry name" value="NagZ_Beta-hexosaminidase"/>
</dbReference>
<keyword evidence="8" id="KW-1185">Reference proteome</keyword>
<accession>A0A4U8YY43</accession>
<keyword evidence="4 7" id="KW-0378">Hydrolase</keyword>
<dbReference type="GO" id="GO:0009254">
    <property type="term" value="P:peptidoglycan turnover"/>
    <property type="evidence" value="ECO:0007669"/>
    <property type="project" value="TreeGrafter"/>
</dbReference>
<reference evidence="7 8" key="1">
    <citation type="submission" date="2019-03" db="EMBL/GenBank/DDBJ databases">
        <authorList>
            <person name="Nijsse B."/>
        </authorList>
    </citation>
    <scope>NUCLEOTIDE SEQUENCE [LARGE SCALE GENOMIC DNA]</scope>
    <source>
        <strain evidence="7">Desulfoluna butyratoxydans MSL71</strain>
    </source>
</reference>
<evidence type="ECO:0000256" key="2">
    <source>
        <dbReference type="ARBA" id="ARBA00005336"/>
    </source>
</evidence>
<dbReference type="Gene3D" id="3.20.20.300">
    <property type="entry name" value="Glycoside hydrolase, family 3, N-terminal domain"/>
    <property type="match status" value="1"/>
</dbReference>
<evidence type="ECO:0000256" key="1">
    <source>
        <dbReference type="ARBA" id="ARBA00001231"/>
    </source>
</evidence>
<dbReference type="Proteomes" id="UP000507962">
    <property type="component" value="Unassembled WGS sequence"/>
</dbReference>
<dbReference type="InterPro" id="IPR036962">
    <property type="entry name" value="Glyco_hydro_3_N_sf"/>
</dbReference>
<dbReference type="InterPro" id="IPR019800">
    <property type="entry name" value="Glyco_hydro_3_AS"/>
</dbReference>
<dbReference type="InterPro" id="IPR017853">
    <property type="entry name" value="GH"/>
</dbReference>
<dbReference type="AlphaFoldDB" id="A0A4U8YY43"/>
<protein>
    <recommendedName>
        <fullName evidence="3">beta-N-acetylhexosaminidase</fullName>
        <ecNumber evidence="3">3.2.1.52</ecNumber>
    </recommendedName>
</protein>
<dbReference type="PROSITE" id="PS00775">
    <property type="entry name" value="GLYCOSYL_HYDROL_F3"/>
    <property type="match status" value="1"/>
</dbReference>
<name>A0A4U8YY43_9BACT</name>
<dbReference type="SUPFAM" id="SSF51445">
    <property type="entry name" value="(Trans)glycosidases"/>
    <property type="match status" value="1"/>
</dbReference>
<evidence type="ECO:0000259" key="6">
    <source>
        <dbReference type="Pfam" id="PF00933"/>
    </source>
</evidence>